<protein>
    <submittedName>
        <fullName evidence="1">18156_t:CDS:1</fullName>
    </submittedName>
</protein>
<organism evidence="1 2">
    <name type="scientific">Gigaspora margarita</name>
    <dbReference type="NCBI Taxonomy" id="4874"/>
    <lineage>
        <taxon>Eukaryota</taxon>
        <taxon>Fungi</taxon>
        <taxon>Fungi incertae sedis</taxon>
        <taxon>Mucoromycota</taxon>
        <taxon>Glomeromycotina</taxon>
        <taxon>Glomeromycetes</taxon>
        <taxon>Diversisporales</taxon>
        <taxon>Gigasporaceae</taxon>
        <taxon>Gigaspora</taxon>
    </lineage>
</organism>
<dbReference type="EMBL" id="CAJVQB010013740">
    <property type="protein sequence ID" value="CAG8764169.1"/>
    <property type="molecule type" value="Genomic_DNA"/>
</dbReference>
<keyword evidence="2" id="KW-1185">Reference proteome</keyword>
<gene>
    <name evidence="1" type="ORF">GMARGA_LOCUS17820</name>
</gene>
<reference evidence="1 2" key="1">
    <citation type="submission" date="2021-06" db="EMBL/GenBank/DDBJ databases">
        <authorList>
            <person name="Kallberg Y."/>
            <person name="Tangrot J."/>
            <person name="Rosling A."/>
        </authorList>
    </citation>
    <scope>NUCLEOTIDE SEQUENCE [LARGE SCALE GENOMIC DNA]</scope>
    <source>
        <strain evidence="1 2">120-4 pot B 10/14</strain>
    </source>
</reference>
<evidence type="ECO:0000313" key="1">
    <source>
        <dbReference type="EMBL" id="CAG8764169.1"/>
    </source>
</evidence>
<evidence type="ECO:0000313" key="2">
    <source>
        <dbReference type="Proteomes" id="UP000789901"/>
    </source>
</evidence>
<accession>A0ABN7VEU6</accession>
<comment type="caution">
    <text evidence="1">The sequence shown here is derived from an EMBL/GenBank/DDBJ whole genome shotgun (WGS) entry which is preliminary data.</text>
</comment>
<dbReference type="Proteomes" id="UP000789901">
    <property type="component" value="Unassembled WGS sequence"/>
</dbReference>
<name>A0ABN7VEU6_GIGMA</name>
<sequence>TAGETDAGNENLKMNTGVDNRDDFDVEAFVDLEAQNQQVNPELRTDHARGVVLIRDHWRQKIGPAPVVMDWLMNGVLLYPRGTLVIAT</sequence>
<feature type="non-terminal residue" evidence="1">
    <location>
        <position position="1"/>
    </location>
</feature>
<proteinExistence type="predicted"/>